<dbReference type="EMBL" id="LKCN02000012">
    <property type="protein sequence ID" value="RCI10369.1"/>
    <property type="molecule type" value="Genomic_DNA"/>
</dbReference>
<dbReference type="PANTHER" id="PTHR20963">
    <property type="entry name" value="MULTIPLE INOSITOL POLYPHOSPHATE PHOSPHATASE-RELATED"/>
    <property type="match status" value="1"/>
</dbReference>
<comment type="catalytic activity">
    <reaction evidence="12">
        <text>1D-myo-inositol 1,2-bisphosphate + H2O = 1D-myo-inositol 2-phosphate + phosphate</text>
        <dbReference type="Rhea" id="RHEA:77135"/>
        <dbReference type="ChEBI" id="CHEBI:15377"/>
        <dbReference type="ChEBI" id="CHEBI:43474"/>
        <dbReference type="ChEBI" id="CHEBI:84142"/>
        <dbReference type="ChEBI" id="CHEBI:195539"/>
    </reaction>
    <physiologicalReaction direction="left-to-right" evidence="12">
        <dbReference type="Rhea" id="RHEA:77136"/>
    </physiologicalReaction>
</comment>
<dbReference type="PROSITE" id="PS00778">
    <property type="entry name" value="HIS_ACID_PHOSPHAT_2"/>
    <property type="match status" value="1"/>
</dbReference>
<dbReference type="SUPFAM" id="SSF53254">
    <property type="entry name" value="Phosphoglycerate mutase-like"/>
    <property type="match status" value="1"/>
</dbReference>
<sequence>MLVTLMALVAVLGQKLLGPTSSSAPTQKPDWGQYTPFTSIPSEISASTPRGCKLTFGLVLSRHGARYATRGMAEGEYQPLFGKIRSSVSEFGRGFEFLREYEPALQTDRLTVLGQREMVDSGRAFFRRYRRLGSGLFVRASGSERVVMSARNFTSGFFGKSMMKIAEGDDDFLVIPEREGFNNTLDHQGCTAFEQGPAADLGSSMRMPWLEIWAAPIRERLNRNLRGANLSLIETVYFMDQCPFNSVIDPDAPPSEFCSLFSPEEWHGYGYYQSLGKWYGYGNGNPLGPTQGVGYVNELVARLTGRPVRDHTTTNSTLDSDPKTFPLDRALYADFSHDNTMMSVYAALGLYNATGELPLTRRLSPDDAHGYSTAWAVPFAGRMYVEKMSCGSGGGGGDELVRILVNDRVIPLQGCGADQLGRCSLAAFVDSLAFARNGGRWRACFAEA</sequence>
<keyword evidence="5" id="KW-0964">Secreted</keyword>
<keyword evidence="7 19" id="KW-1015">Disulfide bond</keyword>
<evidence type="ECO:0000256" key="11">
    <source>
        <dbReference type="ARBA" id="ARBA00043670"/>
    </source>
</evidence>
<dbReference type="AlphaFoldDB" id="A0A367L7H4"/>
<evidence type="ECO:0000256" key="10">
    <source>
        <dbReference type="ARBA" id="ARBA00042300"/>
    </source>
</evidence>
<dbReference type="InterPro" id="IPR000560">
    <property type="entry name" value="His_Pase_clade-2"/>
</dbReference>
<dbReference type="PANTHER" id="PTHR20963:SF24">
    <property type="entry name" value="3-PHYTASE B"/>
    <property type="match status" value="1"/>
</dbReference>
<evidence type="ECO:0000256" key="4">
    <source>
        <dbReference type="ARBA" id="ARBA00012632"/>
    </source>
</evidence>
<dbReference type="GO" id="GO:0016158">
    <property type="term" value="F:inositol hexakisphosphate 3-phosphatase activity"/>
    <property type="evidence" value="ECO:0007669"/>
    <property type="project" value="UniProtKB-EC"/>
</dbReference>
<evidence type="ECO:0000256" key="13">
    <source>
        <dbReference type="ARBA" id="ARBA00043721"/>
    </source>
</evidence>
<accession>A0A367L7H4</accession>
<dbReference type="Proteomes" id="UP000253664">
    <property type="component" value="Unassembled WGS sequence"/>
</dbReference>
<comment type="catalytic activity">
    <reaction evidence="13">
        <text>1D-myo-inositol 1,2,6-trisphosphate + H2O = 1D-myo-inositol 1,2-bisphosphate + phosphate</text>
        <dbReference type="Rhea" id="RHEA:77131"/>
        <dbReference type="ChEBI" id="CHEBI:15377"/>
        <dbReference type="ChEBI" id="CHEBI:43474"/>
        <dbReference type="ChEBI" id="CHEBI:195537"/>
        <dbReference type="ChEBI" id="CHEBI:195539"/>
    </reaction>
    <physiologicalReaction direction="left-to-right" evidence="13">
        <dbReference type="Rhea" id="RHEA:77132"/>
    </physiologicalReaction>
</comment>
<evidence type="ECO:0000256" key="3">
    <source>
        <dbReference type="ARBA" id="ARBA00011245"/>
    </source>
</evidence>
<evidence type="ECO:0000256" key="12">
    <source>
        <dbReference type="ARBA" id="ARBA00043675"/>
    </source>
</evidence>
<dbReference type="InterPro" id="IPR029033">
    <property type="entry name" value="His_PPase_superfam"/>
</dbReference>
<dbReference type="InterPro" id="IPR016274">
    <property type="entry name" value="Histidine_acid_Pase_euk"/>
</dbReference>
<evidence type="ECO:0000256" key="6">
    <source>
        <dbReference type="ARBA" id="ARBA00022801"/>
    </source>
</evidence>
<dbReference type="GO" id="GO:0005576">
    <property type="term" value="C:extracellular region"/>
    <property type="evidence" value="ECO:0007669"/>
    <property type="project" value="UniProtKB-SubCell"/>
</dbReference>
<evidence type="ECO:0000256" key="8">
    <source>
        <dbReference type="ARBA" id="ARBA00023180"/>
    </source>
</evidence>
<dbReference type="Pfam" id="PF00328">
    <property type="entry name" value="His_Phos_2"/>
    <property type="match status" value="1"/>
</dbReference>
<reference evidence="20 21" key="1">
    <citation type="journal article" date="2015" name="BMC Genomics">
        <title>Insights from the genome of Ophiocordyceps polyrhachis-furcata to pathogenicity and host specificity in insect fungi.</title>
        <authorList>
            <person name="Wichadakul D."/>
            <person name="Kobmoo N."/>
            <person name="Ingsriswang S."/>
            <person name="Tangphatsornruang S."/>
            <person name="Chantasingh D."/>
            <person name="Luangsa-ard J.J."/>
            <person name="Eurwilaichitr L."/>
        </authorList>
    </citation>
    <scope>NUCLEOTIDE SEQUENCE [LARGE SCALE GENOMIC DNA]</scope>
    <source>
        <strain evidence="20 21">BCC 54312</strain>
    </source>
</reference>
<evidence type="ECO:0000256" key="14">
    <source>
        <dbReference type="ARBA" id="ARBA00043748"/>
    </source>
</evidence>
<dbReference type="CDD" id="cd07061">
    <property type="entry name" value="HP_HAP_like"/>
    <property type="match status" value="1"/>
</dbReference>
<proteinExistence type="inferred from homology"/>
<feature type="active site" description="Proton donor" evidence="18">
    <location>
        <position position="338"/>
    </location>
</feature>
<dbReference type="STRING" id="1330021.A0A367L7H4"/>
<organism evidence="20 21">
    <name type="scientific">Ophiocordyceps polyrhachis-furcata BCC 54312</name>
    <dbReference type="NCBI Taxonomy" id="1330021"/>
    <lineage>
        <taxon>Eukaryota</taxon>
        <taxon>Fungi</taxon>
        <taxon>Dikarya</taxon>
        <taxon>Ascomycota</taxon>
        <taxon>Pezizomycotina</taxon>
        <taxon>Sordariomycetes</taxon>
        <taxon>Hypocreomycetidae</taxon>
        <taxon>Hypocreales</taxon>
        <taxon>Ophiocordycipitaceae</taxon>
        <taxon>Ophiocordyceps</taxon>
    </lineage>
</organism>
<feature type="disulfide bond" evidence="19">
    <location>
        <begin position="52"/>
        <end position="390"/>
    </location>
</feature>
<evidence type="ECO:0000256" key="5">
    <source>
        <dbReference type="ARBA" id="ARBA00022525"/>
    </source>
</evidence>
<evidence type="ECO:0000256" key="17">
    <source>
        <dbReference type="ARBA" id="ARBA00044262"/>
    </source>
</evidence>
<comment type="catalytic activity">
    <reaction evidence="11">
        <text>1D-myo-inositol 1,2,5,6-tetrakisphosphate + H2O = 1D-myo-inositol 1,2,6-trisphosphate + phosphate</text>
        <dbReference type="Rhea" id="RHEA:77119"/>
        <dbReference type="ChEBI" id="CHEBI:15377"/>
        <dbReference type="ChEBI" id="CHEBI:43474"/>
        <dbReference type="ChEBI" id="CHEBI:195535"/>
        <dbReference type="ChEBI" id="CHEBI:195537"/>
    </reaction>
    <physiologicalReaction direction="left-to-right" evidence="11">
        <dbReference type="Rhea" id="RHEA:77120"/>
    </physiologicalReaction>
</comment>
<evidence type="ECO:0000313" key="20">
    <source>
        <dbReference type="EMBL" id="RCI10369.1"/>
    </source>
</evidence>
<gene>
    <name evidence="20" type="ORF">L249_4297</name>
</gene>
<dbReference type="InterPro" id="IPR033379">
    <property type="entry name" value="Acid_Pase_AS"/>
</dbReference>
<dbReference type="GO" id="GO:0003993">
    <property type="term" value="F:acid phosphatase activity"/>
    <property type="evidence" value="ECO:0007669"/>
    <property type="project" value="TreeGrafter"/>
</dbReference>
<dbReference type="Gene3D" id="3.40.50.1240">
    <property type="entry name" value="Phosphoglycerate mutase-like"/>
    <property type="match status" value="1"/>
</dbReference>
<feature type="disulfide bond" evidence="19">
    <location>
        <begin position="190"/>
        <end position="444"/>
    </location>
</feature>
<comment type="caution">
    <text evidence="20">The sequence shown here is derived from an EMBL/GenBank/DDBJ whole genome shotgun (WGS) entry which is preliminary data.</text>
</comment>
<evidence type="ECO:0000256" key="16">
    <source>
        <dbReference type="ARBA" id="ARBA00044106"/>
    </source>
</evidence>
<evidence type="ECO:0000313" key="21">
    <source>
        <dbReference type="Proteomes" id="UP000253664"/>
    </source>
</evidence>
<keyword evidence="8" id="KW-0325">Glycoprotein</keyword>
<keyword evidence="6" id="KW-0378">Hydrolase</keyword>
<evidence type="ECO:0000256" key="2">
    <source>
        <dbReference type="ARBA" id="ARBA00005375"/>
    </source>
</evidence>
<evidence type="ECO:0000256" key="9">
    <source>
        <dbReference type="ARBA" id="ARBA00041857"/>
    </source>
</evidence>
<keyword evidence="21" id="KW-1185">Reference proteome</keyword>
<protein>
    <recommendedName>
        <fullName evidence="16">Phytase A</fullName>
        <ecNumber evidence="4">3.1.3.8</ecNumber>
    </recommendedName>
    <alternativeName>
        <fullName evidence="17">Histidine acid phosphatase phyA</fullName>
    </alternativeName>
    <alternativeName>
        <fullName evidence="10">Myo-inositol hexakisphosphate phosphohydrolase A</fullName>
    </alternativeName>
    <alternativeName>
        <fullName evidence="9">Myo-inositol-hexaphosphate 3-phosphohydrolase A</fullName>
    </alternativeName>
</protein>
<feature type="disulfide bond" evidence="19">
    <location>
        <begin position="242"/>
        <end position="258"/>
    </location>
</feature>
<comment type="catalytic activity">
    <reaction evidence="15">
        <text>1D-myo-inositol hexakisphosphate + H2O = 1D-myo-inositol 1,2,4,5,6-pentakisphosphate + phosphate</text>
        <dbReference type="Rhea" id="RHEA:16989"/>
        <dbReference type="ChEBI" id="CHEBI:15377"/>
        <dbReference type="ChEBI" id="CHEBI:43474"/>
        <dbReference type="ChEBI" id="CHEBI:57798"/>
        <dbReference type="ChEBI" id="CHEBI:58130"/>
        <dbReference type="EC" id="3.1.3.8"/>
    </reaction>
    <physiologicalReaction direction="left-to-right" evidence="15">
        <dbReference type="Rhea" id="RHEA:16990"/>
    </physiologicalReaction>
</comment>
<dbReference type="EC" id="3.1.3.8" evidence="4"/>
<feature type="disulfide bond" evidence="19">
    <location>
        <begin position="415"/>
        <end position="423"/>
    </location>
</feature>
<comment type="subcellular location">
    <subcellularLocation>
        <location evidence="1">Secreted</location>
    </subcellularLocation>
</comment>
<comment type="similarity">
    <text evidence="2">Belongs to the histidine acid phosphatase family.</text>
</comment>
<comment type="catalytic activity">
    <reaction evidence="14">
        <text>1D-myo-inositol 1,2,4,5,6-pentakisphosphate + H2O = 1D-myo-inositol 1,2,5,6-tetrakisphosphate + phosphate</text>
        <dbReference type="Rhea" id="RHEA:77115"/>
        <dbReference type="ChEBI" id="CHEBI:15377"/>
        <dbReference type="ChEBI" id="CHEBI:43474"/>
        <dbReference type="ChEBI" id="CHEBI:57798"/>
        <dbReference type="ChEBI" id="CHEBI:195535"/>
    </reaction>
    <physiologicalReaction direction="left-to-right" evidence="14">
        <dbReference type="Rhea" id="RHEA:77116"/>
    </physiologicalReaction>
</comment>
<evidence type="ECO:0000256" key="7">
    <source>
        <dbReference type="ARBA" id="ARBA00023157"/>
    </source>
</evidence>
<name>A0A367L7H4_9HYPO</name>
<comment type="subunit">
    <text evidence="3">Monomer.</text>
</comment>
<evidence type="ECO:0000256" key="1">
    <source>
        <dbReference type="ARBA" id="ARBA00004613"/>
    </source>
</evidence>
<evidence type="ECO:0000256" key="15">
    <source>
        <dbReference type="ARBA" id="ARBA00043788"/>
    </source>
</evidence>
<evidence type="ECO:0000256" key="18">
    <source>
        <dbReference type="PIRSR" id="PIRSR000894-1"/>
    </source>
</evidence>
<evidence type="ECO:0000256" key="19">
    <source>
        <dbReference type="PIRSR" id="PIRSR000894-2"/>
    </source>
</evidence>
<dbReference type="PIRSF" id="PIRSF000894">
    <property type="entry name" value="Acid_phosphatase"/>
    <property type="match status" value="1"/>
</dbReference>
<feature type="active site" description="Nucleophile" evidence="18">
    <location>
        <position position="63"/>
    </location>
</feature>
<dbReference type="OrthoDB" id="6509975at2759"/>